<dbReference type="GO" id="GO:0046872">
    <property type="term" value="F:metal ion binding"/>
    <property type="evidence" value="ECO:0007669"/>
    <property type="project" value="UniProtKB-KW"/>
</dbReference>
<dbReference type="PROSITE" id="PS51384">
    <property type="entry name" value="FAD_FR"/>
    <property type="match status" value="1"/>
</dbReference>
<gene>
    <name evidence="9" type="primary">ophA1</name>
    <name evidence="9" type="ORF">SAMEA1982600_00083</name>
</gene>
<protein>
    <submittedName>
        <fullName evidence="9">Phthalate 4,5-dioxygenase</fullName>
        <ecNumber evidence="9">1.-.-.-</ecNumber>
    </submittedName>
</protein>
<evidence type="ECO:0000256" key="3">
    <source>
        <dbReference type="ARBA" id="ARBA00022723"/>
    </source>
</evidence>
<dbReference type="EMBL" id="FKBS01000002">
    <property type="protein sequence ID" value="CZZ90075.1"/>
    <property type="molecule type" value="Genomic_DNA"/>
</dbReference>
<keyword evidence="5" id="KW-0408">Iron</keyword>
<dbReference type="GO" id="GO:0051213">
    <property type="term" value="F:dioxygenase activity"/>
    <property type="evidence" value="ECO:0007669"/>
    <property type="project" value="UniProtKB-KW"/>
</dbReference>
<dbReference type="InterPro" id="IPR039261">
    <property type="entry name" value="FNR_nucleotide-bd"/>
</dbReference>
<evidence type="ECO:0000313" key="9">
    <source>
        <dbReference type="EMBL" id="CZZ90075.1"/>
    </source>
</evidence>
<dbReference type="InterPro" id="IPR001041">
    <property type="entry name" value="2Fe-2S_ferredoxin-type"/>
</dbReference>
<dbReference type="PRINTS" id="PR00409">
    <property type="entry name" value="PHDIOXRDTASE"/>
</dbReference>
<sequence>MADPTTDNATLMSLKILATHQAAKGIRSFELGREDGTGLPEFSAGSHIKIQVPNGEWRKYSLCNDPSERQRYVITVKREAQGRGGSVSMVDEAKEGDTVLVAPPDNAFPLVDNPGSLTFIAGGIGITPILSMIRSFGELPPAPWKLYYLSQAAETTAFLGELGSDRYRSNVKIHHDLGNPDACFDLWPILEKPNRGHVYCCGPRGLMEAVRDMSGHWSPKRIHFESFLEGGGKRPEDKPFLVDLAKSNKTLEVPVGKSILSVLQAADVRVGYSCESGTCGSCRTRMLEGTADHRDMVLLPEEQESQIMVCVSRATCEKLVLDL</sequence>
<accession>A0A146AMH9</accession>
<dbReference type="Pfam" id="PF00111">
    <property type="entry name" value="Fer2"/>
    <property type="match status" value="1"/>
</dbReference>
<keyword evidence="6" id="KW-0411">Iron-sulfur</keyword>
<reference evidence="9 10" key="1">
    <citation type="submission" date="2016-03" db="EMBL/GenBank/DDBJ databases">
        <authorList>
            <consortium name="Pathogen Informatics"/>
        </authorList>
    </citation>
    <scope>NUCLEOTIDE SEQUENCE [LARGE SCALE GENOMIC DNA]</scope>
    <source>
        <strain evidence="9 10">NCTC13364</strain>
    </source>
</reference>
<dbReference type="AlphaFoldDB" id="A0A146AMH9"/>
<keyword evidence="9" id="KW-0223">Dioxygenase</keyword>
<dbReference type="SUPFAM" id="SSF63380">
    <property type="entry name" value="Riboflavin synthase domain-like"/>
    <property type="match status" value="1"/>
</dbReference>
<dbReference type="SUPFAM" id="SSF52343">
    <property type="entry name" value="Ferredoxin reductase-like, C-terminal NADP-linked domain"/>
    <property type="match status" value="1"/>
</dbReference>
<name>A0A146AMH9_9BORD</name>
<dbReference type="InterPro" id="IPR017938">
    <property type="entry name" value="Riboflavin_synthase-like_b-brl"/>
</dbReference>
<dbReference type="Gene3D" id="3.10.20.30">
    <property type="match status" value="1"/>
</dbReference>
<keyword evidence="4 9" id="KW-0560">Oxidoreductase</keyword>
<dbReference type="PROSITE" id="PS51085">
    <property type="entry name" value="2FE2S_FER_2"/>
    <property type="match status" value="1"/>
</dbReference>
<dbReference type="InterPro" id="IPR012675">
    <property type="entry name" value="Beta-grasp_dom_sf"/>
</dbReference>
<evidence type="ECO:0000256" key="4">
    <source>
        <dbReference type="ARBA" id="ARBA00023002"/>
    </source>
</evidence>
<dbReference type="InterPro" id="IPR050415">
    <property type="entry name" value="MRET"/>
</dbReference>
<keyword evidence="2" id="KW-0001">2Fe-2S</keyword>
<dbReference type="InterPro" id="IPR017927">
    <property type="entry name" value="FAD-bd_FR_type"/>
</dbReference>
<dbReference type="Gene3D" id="2.40.30.10">
    <property type="entry name" value="Translation factors"/>
    <property type="match status" value="1"/>
</dbReference>
<evidence type="ECO:0000313" key="10">
    <source>
        <dbReference type="Proteomes" id="UP000077037"/>
    </source>
</evidence>
<dbReference type="CDD" id="cd00207">
    <property type="entry name" value="fer2"/>
    <property type="match status" value="1"/>
</dbReference>
<evidence type="ECO:0000256" key="1">
    <source>
        <dbReference type="ARBA" id="ARBA00022630"/>
    </source>
</evidence>
<keyword evidence="1" id="KW-0285">Flavoprotein</keyword>
<dbReference type="RefSeq" id="WP_054505150.1">
    <property type="nucleotide sequence ID" value="NZ_FKBS01000002.1"/>
</dbReference>
<dbReference type="OrthoDB" id="544091at2"/>
<dbReference type="SUPFAM" id="SSF54292">
    <property type="entry name" value="2Fe-2S ferredoxin-like"/>
    <property type="match status" value="1"/>
</dbReference>
<evidence type="ECO:0000259" key="8">
    <source>
        <dbReference type="PROSITE" id="PS51384"/>
    </source>
</evidence>
<dbReference type="EC" id="1.-.-.-" evidence="9"/>
<dbReference type="CDD" id="cd06185">
    <property type="entry name" value="PDR_like"/>
    <property type="match status" value="1"/>
</dbReference>
<dbReference type="InterPro" id="IPR036010">
    <property type="entry name" value="2Fe-2S_ferredoxin-like_sf"/>
</dbReference>
<dbReference type="GO" id="GO:0051537">
    <property type="term" value="F:2 iron, 2 sulfur cluster binding"/>
    <property type="evidence" value="ECO:0007669"/>
    <property type="project" value="UniProtKB-KW"/>
</dbReference>
<feature type="domain" description="FAD-binding FR-type" evidence="8">
    <location>
        <begin position="4"/>
        <end position="111"/>
    </location>
</feature>
<proteinExistence type="predicted"/>
<evidence type="ECO:0000256" key="5">
    <source>
        <dbReference type="ARBA" id="ARBA00023004"/>
    </source>
</evidence>
<dbReference type="PANTHER" id="PTHR47354:SF1">
    <property type="entry name" value="CARNITINE MONOOXYGENASE REDUCTASE SUBUNIT"/>
    <property type="match status" value="1"/>
</dbReference>
<evidence type="ECO:0000259" key="7">
    <source>
        <dbReference type="PROSITE" id="PS51085"/>
    </source>
</evidence>
<evidence type="ECO:0000256" key="2">
    <source>
        <dbReference type="ARBA" id="ARBA00022714"/>
    </source>
</evidence>
<dbReference type="Proteomes" id="UP000077037">
    <property type="component" value="Unassembled WGS sequence"/>
</dbReference>
<dbReference type="Gene3D" id="3.40.50.80">
    <property type="entry name" value="Nucleotide-binding domain of ferredoxin-NADP reductase (FNR) module"/>
    <property type="match status" value="1"/>
</dbReference>
<dbReference type="InterPro" id="IPR006058">
    <property type="entry name" value="2Fe2S_fd_BS"/>
</dbReference>
<dbReference type="PROSITE" id="PS00197">
    <property type="entry name" value="2FE2S_FER_1"/>
    <property type="match status" value="1"/>
</dbReference>
<evidence type="ECO:0000256" key="6">
    <source>
        <dbReference type="ARBA" id="ARBA00023014"/>
    </source>
</evidence>
<organism evidence="9 10">
    <name type="scientific">Bordetella ansorpii</name>
    <dbReference type="NCBI Taxonomy" id="288768"/>
    <lineage>
        <taxon>Bacteria</taxon>
        <taxon>Pseudomonadati</taxon>
        <taxon>Pseudomonadota</taxon>
        <taxon>Betaproteobacteria</taxon>
        <taxon>Burkholderiales</taxon>
        <taxon>Alcaligenaceae</taxon>
        <taxon>Bordetella</taxon>
    </lineage>
</organism>
<feature type="domain" description="2Fe-2S ferredoxin-type" evidence="7">
    <location>
        <begin position="240"/>
        <end position="323"/>
    </location>
</feature>
<keyword evidence="3" id="KW-0479">Metal-binding</keyword>
<dbReference type="PANTHER" id="PTHR47354">
    <property type="entry name" value="NADH OXIDOREDUCTASE HCR"/>
    <property type="match status" value="1"/>
</dbReference>